<gene>
    <name evidence="2" type="ORF">HMH01_13190</name>
</gene>
<protein>
    <recommendedName>
        <fullName evidence="4">DUF304 domain-containing protein</fullName>
    </recommendedName>
</protein>
<evidence type="ECO:0000313" key="3">
    <source>
        <dbReference type="Proteomes" id="UP000572377"/>
    </source>
</evidence>
<dbReference type="EMBL" id="JABFBC010000002">
    <property type="protein sequence ID" value="NNU81391.1"/>
    <property type="molecule type" value="Genomic_DNA"/>
</dbReference>
<name>A0A849L5I1_9RHOB</name>
<dbReference type="RefSeq" id="WP_171326234.1">
    <property type="nucleotide sequence ID" value="NZ_JABFBC010000002.1"/>
</dbReference>
<dbReference type="AlphaFoldDB" id="A0A849L5I1"/>
<evidence type="ECO:0008006" key="4">
    <source>
        <dbReference type="Google" id="ProtNLM"/>
    </source>
</evidence>
<dbReference type="Proteomes" id="UP000572377">
    <property type="component" value="Unassembled WGS sequence"/>
</dbReference>
<reference evidence="2 3" key="1">
    <citation type="submission" date="2020-05" db="EMBL/GenBank/DDBJ databases">
        <title>Gimesia benthica sp. nov., a novel planctomycete isolated from a deep-sea water sample of the Northwest Indian Ocean.</title>
        <authorList>
            <person name="Wang J."/>
            <person name="Ruan C."/>
            <person name="Song L."/>
            <person name="Zhu Y."/>
            <person name="Li A."/>
            <person name="Zheng X."/>
            <person name="Wang L."/>
            <person name="Lu Z."/>
            <person name="Huang Y."/>
            <person name="Du W."/>
            <person name="Zhou Y."/>
            <person name="Huang L."/>
            <person name="Dai X."/>
        </authorList>
    </citation>
    <scope>NUCLEOTIDE SEQUENCE [LARGE SCALE GENOMIC DNA]</scope>
    <source>
        <strain evidence="2 3">YYQ-30</strain>
    </source>
</reference>
<feature type="transmembrane region" description="Helical" evidence="1">
    <location>
        <begin position="31"/>
        <end position="50"/>
    </location>
</feature>
<comment type="caution">
    <text evidence="2">The sequence shown here is derived from an EMBL/GenBank/DDBJ whole genome shotgun (WGS) entry which is preliminary data.</text>
</comment>
<keyword evidence="1" id="KW-0472">Membrane</keyword>
<sequence length="175" mass="18832">MTFAELMADPLRVVQNTETTLVIENRPVRRAAIAVGAILTAIAMGLAAIADGAIGTGVMVLAVVAVIGWLILGEIVHLTQIWLDRGADVVRWRTTTLRGRTEESLPLSDLSMAQVRTRYGPTAGTDRAHLTLVHSAREDRRETQIAMGRADAEEIARMAAVINAWLSRPASGDPA</sequence>
<keyword evidence="3" id="KW-1185">Reference proteome</keyword>
<proteinExistence type="predicted"/>
<organism evidence="2 3">
    <name type="scientific">Halovulum dunhuangense</name>
    <dbReference type="NCBI Taxonomy" id="1505036"/>
    <lineage>
        <taxon>Bacteria</taxon>
        <taxon>Pseudomonadati</taxon>
        <taxon>Pseudomonadota</taxon>
        <taxon>Alphaproteobacteria</taxon>
        <taxon>Rhodobacterales</taxon>
        <taxon>Paracoccaceae</taxon>
        <taxon>Halovulum</taxon>
    </lineage>
</organism>
<keyword evidence="1" id="KW-1133">Transmembrane helix</keyword>
<evidence type="ECO:0000256" key="1">
    <source>
        <dbReference type="SAM" id="Phobius"/>
    </source>
</evidence>
<feature type="transmembrane region" description="Helical" evidence="1">
    <location>
        <begin position="56"/>
        <end position="76"/>
    </location>
</feature>
<evidence type="ECO:0000313" key="2">
    <source>
        <dbReference type="EMBL" id="NNU81391.1"/>
    </source>
</evidence>
<keyword evidence="1" id="KW-0812">Transmembrane</keyword>
<accession>A0A849L5I1</accession>